<evidence type="ECO:0000313" key="1">
    <source>
        <dbReference type="EMBL" id="JAP65127.1"/>
    </source>
</evidence>
<sequence length="123" mass="14262">MECYEDPENPGQVYVRLLRQDLLEELVTSKKRGRLVVLLVGKEFLVYRPTNGTKMTSPPNVELLVKDICKVLGRDRWNALGKNNGTKDSSVHIFTDMDLYELSDLLAKELDVRVFCHLFHRIR</sequence>
<dbReference type="AlphaFoldDB" id="A0A131XET7"/>
<protein>
    <submittedName>
        <fullName evidence="1">Uncharacterized protein</fullName>
    </submittedName>
</protein>
<name>A0A131XET7_9ACAR</name>
<dbReference type="EMBL" id="GEFH01003454">
    <property type="protein sequence ID" value="JAP65127.1"/>
    <property type="molecule type" value="mRNA"/>
</dbReference>
<accession>A0A131XET7</accession>
<proteinExistence type="evidence at transcript level"/>
<reference evidence="1" key="1">
    <citation type="journal article" date="2017" name="Ticks Tick Borne Dis.">
        <title>An insight into the sialome of Hyalomma excavatum.</title>
        <authorList>
            <person name="Ribeiro J.M."/>
            <person name="Slovak M."/>
            <person name="Francischetti I.M."/>
        </authorList>
    </citation>
    <scope>NUCLEOTIDE SEQUENCE</scope>
    <source>
        <strain evidence="1">Samish</strain>
        <tissue evidence="1">Salivary glands</tissue>
    </source>
</reference>
<organism evidence="1">
    <name type="scientific">Hyalomma excavatum</name>
    <dbReference type="NCBI Taxonomy" id="257692"/>
    <lineage>
        <taxon>Eukaryota</taxon>
        <taxon>Metazoa</taxon>
        <taxon>Ecdysozoa</taxon>
        <taxon>Arthropoda</taxon>
        <taxon>Chelicerata</taxon>
        <taxon>Arachnida</taxon>
        <taxon>Acari</taxon>
        <taxon>Parasitiformes</taxon>
        <taxon>Ixodida</taxon>
        <taxon>Ixodoidea</taxon>
        <taxon>Ixodidae</taxon>
        <taxon>Hyalomminae</taxon>
        <taxon>Hyalomma</taxon>
    </lineage>
</organism>